<organism evidence="2">
    <name type="scientific">Lichtheimia ramosa</name>
    <dbReference type="NCBI Taxonomy" id="688394"/>
    <lineage>
        <taxon>Eukaryota</taxon>
        <taxon>Fungi</taxon>
        <taxon>Fungi incertae sedis</taxon>
        <taxon>Mucoromycota</taxon>
        <taxon>Mucoromycotina</taxon>
        <taxon>Mucoromycetes</taxon>
        <taxon>Mucorales</taxon>
        <taxon>Lichtheimiaceae</taxon>
        <taxon>Lichtheimia</taxon>
    </lineage>
</organism>
<evidence type="ECO:0000256" key="1">
    <source>
        <dbReference type="SAM" id="MobiDB-lite"/>
    </source>
</evidence>
<dbReference type="OrthoDB" id="2377025at2759"/>
<name>A0A077WWD2_9FUNG</name>
<gene>
    <name evidence="2" type="ORF">LRAMOSA04132</name>
</gene>
<dbReference type="AlphaFoldDB" id="A0A077WWD2"/>
<reference evidence="2" key="1">
    <citation type="journal article" date="2014" name="Genome Announc.">
        <title>De novo whole-genome sequence and genome annotation of Lichtheimia ramosa.</title>
        <authorList>
            <person name="Linde J."/>
            <person name="Schwartze V."/>
            <person name="Binder U."/>
            <person name="Lass-Florl C."/>
            <person name="Voigt K."/>
            <person name="Horn F."/>
        </authorList>
    </citation>
    <scope>NUCLEOTIDE SEQUENCE</scope>
    <source>
        <strain evidence="2">JMRC FSU:6197</strain>
    </source>
</reference>
<dbReference type="EMBL" id="LK023357">
    <property type="protein sequence ID" value="CDS11936.1"/>
    <property type="molecule type" value="Genomic_DNA"/>
</dbReference>
<protein>
    <submittedName>
        <fullName evidence="2">Uncharacterized protein</fullName>
    </submittedName>
</protein>
<sequence>MSSSHISNDAYTSAMATEYIRGLSFQKLQEIHNSNVDQSIHKLVLISNLLRVGDQIHNGQDDDDMLEQQWLNTCLDELQEDELQEDPMDTEPPIPDSRQQHHHHHHYMDERDDFREQPYWSVVAVQDTDMKELYYTFRNFHNACEHWLA</sequence>
<proteinExistence type="predicted"/>
<evidence type="ECO:0000313" key="2">
    <source>
        <dbReference type="EMBL" id="CDS11936.1"/>
    </source>
</evidence>
<feature type="region of interest" description="Disordered" evidence="1">
    <location>
        <begin position="82"/>
        <end position="110"/>
    </location>
</feature>
<accession>A0A077WWD2</accession>